<dbReference type="Proteomes" id="UP000017836">
    <property type="component" value="Unassembled WGS sequence"/>
</dbReference>
<dbReference type="AlphaFoldDB" id="W1P4T8"/>
<evidence type="ECO:0000313" key="2">
    <source>
        <dbReference type="Proteomes" id="UP000017836"/>
    </source>
</evidence>
<dbReference type="HOGENOM" id="CLU_765817_0_0_1"/>
<dbReference type="Gramene" id="ERN04897">
    <property type="protein sequence ID" value="ERN04897"/>
    <property type="gene ID" value="AMTR_s00080p00043600"/>
</dbReference>
<accession>W1P4T8</accession>
<sequence>MWSRKHRSKTHAIDSPTACGAGETIQSPTCDATKACQSPPPFALKVQSVPYLEQAKARAGSCRVITLTIRLPSFPAFKRNKKDVKFSSKNNLPLLSDLLANKEPPTTNPLKLPFKTNSPLLSDLLAQEKKRKSKKKPSTPVSLVKSFSHKVAKISNRKPRLTPHFEGDVTTRVAHKSVGLLKSLGHNVAKISNLKTTLYRQEEGHATIKVAVKSVRSRECSLEKRSNNISTLSNGNAGSGSKATSLSWHFCVSGSKIRTMISEVMQRPKSALNTVKELGGQKVVEWTKRRWEGGRRGIWEKRILMGKRCRPLDFPGVLHYDHKGNRLQQLPPSLEGHQTQAQYFGFAHRRLLESSARMIVNF</sequence>
<dbReference type="PANTHER" id="PTHR33237:SF46">
    <property type="entry name" value="OS01G0606100 PROTEIN"/>
    <property type="match status" value="1"/>
</dbReference>
<dbReference type="PANTHER" id="PTHR33237">
    <property type="entry name" value="F2P16.13 PROTEIN-RELATED"/>
    <property type="match status" value="1"/>
</dbReference>
<proteinExistence type="predicted"/>
<organism evidence="1 2">
    <name type="scientific">Amborella trichopoda</name>
    <dbReference type="NCBI Taxonomy" id="13333"/>
    <lineage>
        <taxon>Eukaryota</taxon>
        <taxon>Viridiplantae</taxon>
        <taxon>Streptophyta</taxon>
        <taxon>Embryophyta</taxon>
        <taxon>Tracheophyta</taxon>
        <taxon>Spermatophyta</taxon>
        <taxon>Magnoliopsida</taxon>
        <taxon>Amborellales</taxon>
        <taxon>Amborellaceae</taxon>
        <taxon>Amborella</taxon>
    </lineage>
</organism>
<keyword evidence="2" id="KW-1185">Reference proteome</keyword>
<dbReference type="OrthoDB" id="755532at2759"/>
<protein>
    <submittedName>
        <fullName evidence="1">Uncharacterized protein</fullName>
    </submittedName>
</protein>
<name>W1P4T8_AMBTC</name>
<evidence type="ECO:0000313" key="1">
    <source>
        <dbReference type="EMBL" id="ERN04897.1"/>
    </source>
</evidence>
<gene>
    <name evidence="1" type="ORF">AMTR_s00080p00043600</name>
</gene>
<reference evidence="2" key="1">
    <citation type="journal article" date="2013" name="Science">
        <title>The Amborella genome and the evolution of flowering plants.</title>
        <authorList>
            <consortium name="Amborella Genome Project"/>
        </authorList>
    </citation>
    <scope>NUCLEOTIDE SEQUENCE [LARGE SCALE GENOMIC DNA]</scope>
</reference>
<dbReference type="EMBL" id="KI394095">
    <property type="protein sequence ID" value="ERN04897.1"/>
    <property type="molecule type" value="Genomic_DNA"/>
</dbReference>